<proteinExistence type="predicted"/>
<feature type="region of interest" description="Disordered" evidence="1">
    <location>
        <begin position="248"/>
        <end position="267"/>
    </location>
</feature>
<evidence type="ECO:0000313" key="3">
    <source>
        <dbReference type="Proteomes" id="UP001165082"/>
    </source>
</evidence>
<feature type="compositionally biased region" description="Gly residues" evidence="1">
    <location>
        <begin position="190"/>
        <end position="205"/>
    </location>
</feature>
<organism evidence="2 3">
    <name type="scientific">Triparma retinervis</name>
    <dbReference type="NCBI Taxonomy" id="2557542"/>
    <lineage>
        <taxon>Eukaryota</taxon>
        <taxon>Sar</taxon>
        <taxon>Stramenopiles</taxon>
        <taxon>Ochrophyta</taxon>
        <taxon>Bolidophyceae</taxon>
        <taxon>Parmales</taxon>
        <taxon>Triparmaceae</taxon>
        <taxon>Triparma</taxon>
    </lineage>
</organism>
<feature type="region of interest" description="Disordered" evidence="1">
    <location>
        <begin position="186"/>
        <end position="205"/>
    </location>
</feature>
<protein>
    <submittedName>
        <fullName evidence="2">Uncharacterized protein</fullName>
    </submittedName>
</protein>
<evidence type="ECO:0000313" key="2">
    <source>
        <dbReference type="EMBL" id="GMH49778.1"/>
    </source>
</evidence>
<keyword evidence="3" id="KW-1185">Reference proteome</keyword>
<dbReference type="Proteomes" id="UP001165082">
    <property type="component" value="Unassembled WGS sequence"/>
</dbReference>
<dbReference type="AlphaFoldDB" id="A0A9W6ZET7"/>
<dbReference type="EMBL" id="BRXZ01001924">
    <property type="protein sequence ID" value="GMH49778.1"/>
    <property type="molecule type" value="Genomic_DNA"/>
</dbReference>
<feature type="non-terminal residue" evidence="2">
    <location>
        <position position="1"/>
    </location>
</feature>
<comment type="caution">
    <text evidence="2">The sequence shown here is derived from an EMBL/GenBank/DDBJ whole genome shotgun (WGS) entry which is preliminary data.</text>
</comment>
<gene>
    <name evidence="2" type="ORF">TrRE_jg3132</name>
</gene>
<dbReference type="OrthoDB" id="8955252at2759"/>
<sequence length="362" mass="38837">LQVCNNLEGCSKGKGGGGKGSGKGKGGGKIDAAAHCCVGTVSSLVVDLVTPPEFGDPSLVCTSSNYESSMSFFECDGFREWLYPTGGDNNSNQATTDWAGQNLRGFETITTTKSLCMAQPDFVKGQQSSFSTGMDHPYEWANCLLHYTPLKDGKPVDDMDPVVMGPFEVNFHTSCSQPVSPGYGIPLGSSRGGGGKGNGKQGKGRNGGVLPISALQGSAYLAFADGTATSIYTSENWQLWNDGIKDSAKVDDSPTPSPTPCATSPPTTPCKDCNCYAKCMCVENDTTDQPCPTLNQDGSSFDGECDCSVYNELSRKLTVEENEIERLLEDIEGYEDWQLADKKKYHEFMIREFSKFESGGEE</sequence>
<reference evidence="2" key="1">
    <citation type="submission" date="2022-07" db="EMBL/GenBank/DDBJ databases">
        <title>Genome analysis of Parmales, a sister group of diatoms, reveals the evolutionary specialization of diatoms from phago-mixotrophs to photoautotrophs.</title>
        <authorList>
            <person name="Ban H."/>
            <person name="Sato S."/>
            <person name="Yoshikawa S."/>
            <person name="Kazumasa Y."/>
            <person name="Nakamura Y."/>
            <person name="Ichinomiya M."/>
            <person name="Saitoh K."/>
            <person name="Sato N."/>
            <person name="Blanc-Mathieu R."/>
            <person name="Endo H."/>
            <person name="Kuwata A."/>
            <person name="Ogata H."/>
        </authorList>
    </citation>
    <scope>NUCLEOTIDE SEQUENCE</scope>
</reference>
<evidence type="ECO:0000256" key="1">
    <source>
        <dbReference type="SAM" id="MobiDB-lite"/>
    </source>
</evidence>
<accession>A0A9W6ZET7</accession>
<name>A0A9W6ZET7_9STRA</name>